<dbReference type="EnsemblMetazoa" id="AMIN014317-RA">
    <property type="protein sequence ID" value="AMIN014317-PA"/>
    <property type="gene ID" value="AMIN014317"/>
</dbReference>
<proteinExistence type="predicted"/>
<keyword evidence="2" id="KW-1185">Reference proteome</keyword>
<sequence length="94" mass="10515">NLELFLPSPDPVRIVLRFLRSPKKRFVCLRARLLRRTVVYHPASAGTAYRSGTLWMLGLVAVSRVVASGSVHYPRPLPLCSTVLNHPTSTQHVI</sequence>
<reference evidence="2" key="1">
    <citation type="submission" date="2013-03" db="EMBL/GenBank/DDBJ databases">
        <title>The Genome Sequence of Anopheles minimus MINIMUS1.</title>
        <authorList>
            <consortium name="The Broad Institute Genomics Platform"/>
            <person name="Neafsey D.E."/>
            <person name="Walton C."/>
            <person name="Walker B."/>
            <person name="Young S.K."/>
            <person name="Zeng Q."/>
            <person name="Gargeya S."/>
            <person name="Fitzgerald M."/>
            <person name="Haas B."/>
            <person name="Abouelleil A."/>
            <person name="Allen A.W."/>
            <person name="Alvarado L."/>
            <person name="Arachchi H.M."/>
            <person name="Berlin A.M."/>
            <person name="Chapman S.B."/>
            <person name="Gainer-Dewar J."/>
            <person name="Goldberg J."/>
            <person name="Griggs A."/>
            <person name="Gujja S."/>
            <person name="Hansen M."/>
            <person name="Howarth C."/>
            <person name="Imamovic A."/>
            <person name="Ireland A."/>
            <person name="Larimer J."/>
            <person name="McCowan C."/>
            <person name="Murphy C."/>
            <person name="Pearson M."/>
            <person name="Poon T.W."/>
            <person name="Priest M."/>
            <person name="Roberts A."/>
            <person name="Saif S."/>
            <person name="Shea T."/>
            <person name="Sisk P."/>
            <person name="Sykes S."/>
            <person name="Wortman J."/>
            <person name="Nusbaum C."/>
            <person name="Birren B."/>
        </authorList>
    </citation>
    <scope>NUCLEOTIDE SEQUENCE [LARGE SCALE GENOMIC DNA]</scope>
    <source>
        <strain evidence="2">MINIMUS1</strain>
    </source>
</reference>
<organism evidence="1 2">
    <name type="scientific">Anopheles minimus</name>
    <dbReference type="NCBI Taxonomy" id="112268"/>
    <lineage>
        <taxon>Eukaryota</taxon>
        <taxon>Metazoa</taxon>
        <taxon>Ecdysozoa</taxon>
        <taxon>Arthropoda</taxon>
        <taxon>Hexapoda</taxon>
        <taxon>Insecta</taxon>
        <taxon>Pterygota</taxon>
        <taxon>Neoptera</taxon>
        <taxon>Endopterygota</taxon>
        <taxon>Diptera</taxon>
        <taxon>Nematocera</taxon>
        <taxon>Culicoidea</taxon>
        <taxon>Culicidae</taxon>
        <taxon>Anophelinae</taxon>
        <taxon>Anopheles</taxon>
    </lineage>
</organism>
<accession>A0A182WNN5</accession>
<dbReference type="Proteomes" id="UP000075920">
    <property type="component" value="Unassembled WGS sequence"/>
</dbReference>
<evidence type="ECO:0000313" key="2">
    <source>
        <dbReference type="Proteomes" id="UP000075920"/>
    </source>
</evidence>
<reference evidence="1" key="2">
    <citation type="submission" date="2020-05" db="UniProtKB">
        <authorList>
            <consortium name="EnsemblMetazoa"/>
        </authorList>
    </citation>
    <scope>IDENTIFICATION</scope>
    <source>
        <strain evidence="1">MINIMUS1</strain>
    </source>
</reference>
<name>A0A182WNN5_9DIPT</name>
<protein>
    <submittedName>
        <fullName evidence="1">Uncharacterized protein</fullName>
    </submittedName>
</protein>
<evidence type="ECO:0000313" key="1">
    <source>
        <dbReference type="EnsemblMetazoa" id="AMIN014317-PA"/>
    </source>
</evidence>
<dbReference type="VEuPathDB" id="VectorBase:AMIN014317"/>
<dbReference type="AlphaFoldDB" id="A0A182WNN5"/>